<dbReference type="Pfam" id="PF03033">
    <property type="entry name" value="Glyco_transf_28"/>
    <property type="match status" value="1"/>
</dbReference>
<dbReference type="InterPro" id="IPR050426">
    <property type="entry name" value="Glycosyltransferase_28"/>
</dbReference>
<feature type="region of interest" description="Disordered" evidence="2">
    <location>
        <begin position="1"/>
        <end position="34"/>
    </location>
</feature>
<evidence type="ECO:0000313" key="6">
    <source>
        <dbReference type="Proteomes" id="UP000019132"/>
    </source>
</evidence>
<dbReference type="STRING" id="431595.K3W8H8"/>
<evidence type="ECO:0000256" key="2">
    <source>
        <dbReference type="SAM" id="MobiDB-lite"/>
    </source>
</evidence>
<evidence type="ECO:0000256" key="1">
    <source>
        <dbReference type="ARBA" id="ARBA00022679"/>
    </source>
</evidence>
<dbReference type="EnsemblProtists" id="PYU1_T001269">
    <property type="protein sequence ID" value="PYU1_T001269"/>
    <property type="gene ID" value="PYU1_G001269"/>
</dbReference>
<evidence type="ECO:0000259" key="4">
    <source>
        <dbReference type="Pfam" id="PF06722"/>
    </source>
</evidence>
<organism evidence="5 6">
    <name type="scientific">Globisporangium ultimum (strain ATCC 200006 / CBS 805.95 / DAOM BR144)</name>
    <name type="common">Pythium ultimum</name>
    <dbReference type="NCBI Taxonomy" id="431595"/>
    <lineage>
        <taxon>Eukaryota</taxon>
        <taxon>Sar</taxon>
        <taxon>Stramenopiles</taxon>
        <taxon>Oomycota</taxon>
        <taxon>Peronosporomycetes</taxon>
        <taxon>Pythiales</taxon>
        <taxon>Pythiaceae</taxon>
        <taxon>Globisporangium</taxon>
    </lineage>
</organism>
<proteinExistence type="predicted"/>
<dbReference type="InterPro" id="IPR010610">
    <property type="entry name" value="EryCIII-like_C"/>
</dbReference>
<reference evidence="6" key="2">
    <citation type="submission" date="2010-04" db="EMBL/GenBank/DDBJ databases">
        <authorList>
            <person name="Buell R."/>
            <person name="Hamilton J."/>
            <person name="Hostetler J."/>
        </authorList>
    </citation>
    <scope>NUCLEOTIDE SEQUENCE [LARGE SCALE GENOMIC DNA]</scope>
    <source>
        <strain evidence="6">DAOM:BR144</strain>
    </source>
</reference>
<dbReference type="InParanoid" id="K3W8H8"/>
<dbReference type="CDD" id="cd03784">
    <property type="entry name" value="GT1_Gtf-like"/>
    <property type="match status" value="1"/>
</dbReference>
<keyword evidence="6" id="KW-1185">Reference proteome</keyword>
<keyword evidence="1" id="KW-0808">Transferase</keyword>
<dbReference type="Proteomes" id="UP000019132">
    <property type="component" value="Unassembled WGS sequence"/>
</dbReference>
<dbReference type="FunFam" id="3.40.50.2000:FF:000009">
    <property type="entry name" value="Sterol 3-beta-glucosyltransferase UGT80A2"/>
    <property type="match status" value="1"/>
</dbReference>
<dbReference type="HOGENOM" id="CLU_004148_0_0_1"/>
<reference evidence="5" key="3">
    <citation type="submission" date="2015-02" db="UniProtKB">
        <authorList>
            <consortium name="EnsemblProtists"/>
        </authorList>
    </citation>
    <scope>IDENTIFICATION</scope>
    <source>
        <strain evidence="5">DAOM BR144</strain>
    </source>
</reference>
<dbReference type="InterPro" id="IPR002213">
    <property type="entry name" value="UDP_glucos_trans"/>
</dbReference>
<dbReference type="AlphaFoldDB" id="K3W8H8"/>
<dbReference type="eggNOG" id="KOG1192">
    <property type="taxonomic scope" value="Eukaryota"/>
</dbReference>
<dbReference type="Gene3D" id="3.40.50.2000">
    <property type="entry name" value="Glycogen Phosphorylase B"/>
    <property type="match status" value="3"/>
</dbReference>
<evidence type="ECO:0000313" key="5">
    <source>
        <dbReference type="EnsemblProtists" id="PYU1_T001269"/>
    </source>
</evidence>
<accession>K3W8H8</accession>
<dbReference type="OMA" id="MRCDLNC"/>
<dbReference type="SUPFAM" id="SSF53756">
    <property type="entry name" value="UDP-Glycosyltransferase/glycogen phosphorylase"/>
    <property type="match status" value="2"/>
</dbReference>
<dbReference type="Pfam" id="PF06722">
    <property type="entry name" value="EryCIII-like_C"/>
    <property type="match status" value="1"/>
</dbReference>
<reference evidence="6" key="1">
    <citation type="journal article" date="2010" name="Genome Biol.">
        <title>Genome sequence of the necrotrophic plant pathogen Pythium ultimum reveals original pathogenicity mechanisms and effector repertoire.</title>
        <authorList>
            <person name="Levesque C.A."/>
            <person name="Brouwer H."/>
            <person name="Cano L."/>
            <person name="Hamilton J.P."/>
            <person name="Holt C."/>
            <person name="Huitema E."/>
            <person name="Raffaele S."/>
            <person name="Robideau G.P."/>
            <person name="Thines M."/>
            <person name="Win J."/>
            <person name="Zerillo M.M."/>
            <person name="Beakes G.W."/>
            <person name="Boore J.L."/>
            <person name="Busam D."/>
            <person name="Dumas B."/>
            <person name="Ferriera S."/>
            <person name="Fuerstenberg S.I."/>
            <person name="Gachon C.M."/>
            <person name="Gaulin E."/>
            <person name="Govers F."/>
            <person name="Grenville-Briggs L."/>
            <person name="Horner N."/>
            <person name="Hostetler J."/>
            <person name="Jiang R.H."/>
            <person name="Johnson J."/>
            <person name="Krajaejun T."/>
            <person name="Lin H."/>
            <person name="Meijer H.J."/>
            <person name="Moore B."/>
            <person name="Morris P."/>
            <person name="Phuntmart V."/>
            <person name="Puiu D."/>
            <person name="Shetty J."/>
            <person name="Stajich J.E."/>
            <person name="Tripathy S."/>
            <person name="Wawra S."/>
            <person name="van West P."/>
            <person name="Whitty B.R."/>
            <person name="Coutinho P.M."/>
            <person name="Henrissat B."/>
            <person name="Martin F."/>
            <person name="Thomas P.D."/>
            <person name="Tyler B.M."/>
            <person name="De Vries R.P."/>
            <person name="Kamoun S."/>
            <person name="Yandell M."/>
            <person name="Tisserat N."/>
            <person name="Buell C.R."/>
        </authorList>
    </citation>
    <scope>NUCLEOTIDE SEQUENCE</scope>
    <source>
        <strain evidence="6">DAOM:BR144</strain>
    </source>
</reference>
<evidence type="ECO:0000259" key="3">
    <source>
        <dbReference type="Pfam" id="PF03033"/>
    </source>
</evidence>
<dbReference type="FunFam" id="3.40.50.2000:FF:000163">
    <property type="entry name" value="Sterol 3-beta-glucosyltransferase"/>
    <property type="match status" value="1"/>
</dbReference>
<dbReference type="EMBL" id="GL376626">
    <property type="status" value="NOT_ANNOTATED_CDS"/>
    <property type="molecule type" value="Genomic_DNA"/>
</dbReference>
<dbReference type="PANTHER" id="PTHR48050:SF13">
    <property type="entry name" value="STEROL 3-BETA-GLUCOSYLTRANSFERASE UGT80A2"/>
    <property type="match status" value="1"/>
</dbReference>
<dbReference type="GO" id="GO:0005975">
    <property type="term" value="P:carbohydrate metabolic process"/>
    <property type="evidence" value="ECO:0007669"/>
    <property type="project" value="InterPro"/>
</dbReference>
<feature type="compositionally biased region" description="Basic and acidic residues" evidence="2">
    <location>
        <begin position="1"/>
        <end position="10"/>
    </location>
</feature>
<name>K3W8H8_GLOUD</name>
<dbReference type="VEuPathDB" id="FungiDB:PYU1_G001269"/>
<feature type="domain" description="Glycosyltransferase family 28 N-terminal" evidence="3">
    <location>
        <begin position="118"/>
        <end position="271"/>
    </location>
</feature>
<sequence>MSHAGHDRDSSSSNSDATPREDRNSNPHARGRLTGAATTVVNENRQSRLRRMDSFVEVVKAAAAFDKHGRIQLKLDESDDQYDVEMMQREMLARQGHADNVRASSPVPAQDVPKMNVCIMIVGTRGDVQPFIGIAKRLQQDGHRVRLATHAVYRDFVMEHDVEFYPLSGDPKELAAFMVKTGGHLIPTKLETIQKDIPRNMQIIEEILHSTWPAVSEPDPEGGGPGISGKPFQAQAIISNPVTYGHIHVAERLGVPLHIMFPQPWVPTVAFPHPLSNLPYKNKPSKRNYMSYKVVDLLMWEGTAGMVNNFRRQVLGLRKIRKGDGGKDILLDLCIPHAFMWSPALVPKPSDWNHLYDVIGTVTLKEAGSKYTPTPELEAFLGNDGGPIFVGFGSMVIEDPKKTTSMIIEAAKLANNARVLIQSSWSDMAAGLDVPDNIMFLGNCPHDWLMPRVSAVVHHGGAGTTAAGLLAGKPTFIVPFFGDQPFWGRAVVTAGVGVEPCPIAELTVEKLRVAFEGLQSAPLRANARAMREVMLREDGVEGAVQSFYRHLPLHVMRCDLGCKRLATKWSQKDKIRLCDQCEFVITSRAENSADDIVVYNAVDYTARGPDSILEGAASGVGVFVHELGSGLKDIVTQPIQGFVADGTKALFADHVVTGHYNETRASDERKKGTVLLENKRMLNAIGYRTAPEVHTAGMSQDELLYVEKDPKGRLKADGHRVRIATNSGYRDRIRLGDLLQEIEKAARKLNVRVIFQTCEENEDRTPLYATNTVLEVSSYLPAQHLLKYAHAAVHWGDLSITSAVIAAGRPACVVARNITQRLWGQALVNVGIGVHHLEMDMLSADNLVVTFQSLLSRQVASNAMQFAHANPPSHLAVKNAVASFYANLPLSTMTCDLDAARIARVYDPVSHLKLSYEGHAVVRQLSQRNDNLEEFKYKPIKYSLHHPPHPSLRDLRDDISGAGKHARRPPSHTFETAKVVTKRAAKKLHLKKFERELNGAVRIVETSPFWHSEEEQAADTEVINAVYEQLLLRRMAAPTTRSSY</sequence>
<protein>
    <submittedName>
        <fullName evidence="5">Uncharacterized protein</fullName>
    </submittedName>
</protein>
<dbReference type="GO" id="GO:0016906">
    <property type="term" value="F:sterol 3-beta-glucosyltransferase activity"/>
    <property type="evidence" value="ECO:0007669"/>
    <property type="project" value="UniProtKB-ARBA"/>
</dbReference>
<dbReference type="PANTHER" id="PTHR48050">
    <property type="entry name" value="STEROL 3-BETA-GLUCOSYLTRANSFERASE"/>
    <property type="match status" value="1"/>
</dbReference>
<dbReference type="InterPro" id="IPR004276">
    <property type="entry name" value="GlycoTrans_28_N"/>
</dbReference>
<feature type="domain" description="Erythromycin biosynthesis protein CIII-like C-terminal" evidence="4">
    <location>
        <begin position="433"/>
        <end position="536"/>
    </location>
</feature>